<dbReference type="CDD" id="cd02677">
    <property type="entry name" value="MIT_SNX15"/>
    <property type="match status" value="1"/>
</dbReference>
<dbReference type="Pfam" id="PF04212">
    <property type="entry name" value="MIT"/>
    <property type="match status" value="1"/>
</dbReference>
<dbReference type="Gene3D" id="1.20.58.80">
    <property type="entry name" value="Phosphotransferase system, lactose/cellobiose-type IIA subunit"/>
    <property type="match status" value="1"/>
</dbReference>
<sequence>MAEASAIRTLSASQSTSSSTPSCIFDFPDVPIEVTRSSSSPRLVATSNSTTSSPIRHGMTNDNQQNDYLVQASQLISMAHKAESERTFELAFHCYKIAVNALLQGVQYERDSSRRDAVRKKTAKYLLRAEKLYRSYLSVPKFERGVEVISHFGQHTSTSACTTVPMHISNMVQLHKFFDTDNFIILLLEYVKHGTLWHFLEEYFEEYGQRIQSFMGAEPYESDIHCEEDHRKKTFPTVPVNTDKCEEVTAGPSTANDQPETRAKSNVYEGKHVRFSVGSEDDEPMDLADEPAFDQLLRKASSGKMSLDSFDSGTSCYDVSVVAGSNIACEENPSSSPFQSVLHDTVNVTAVDCFTLDEEAPALFGEDYLAYANAEEKNTQDAVRRAQNRLRKDKRWPRNEHLPESLIVHWTAQLVSAVCLLHSQGVIIRYLLSVTQVVDEAADRWSIGAIMFELLCGQKLSGLCLHGLATAVTIPIPEYVDISFAARDLLSSFFPLPHEVSLFTGHLAESLVENIAEVRFKVQTTEAPSCEYRAPKSLAEPLSPHQLMAIAGEEGVQVHAWSGAGKHGRMLWRSEAERLMTSSKGARCRCIAVGALRLPGNSQKNRRWDDGLNELVNIIAINTCMDDAIRVRFLLRGNFCAIVFCNHRVVELI</sequence>
<protein>
    <submittedName>
        <fullName evidence="4">MIT domain-containing protein</fullName>
    </submittedName>
</protein>
<dbReference type="SMART" id="SM00745">
    <property type="entry name" value="MIT"/>
    <property type="match status" value="1"/>
</dbReference>
<dbReference type="PANTHER" id="PTHR15508:SF8">
    <property type="entry name" value="LD24550P"/>
    <property type="match status" value="1"/>
</dbReference>
<reference evidence="4" key="1">
    <citation type="submission" date="2022-11" db="UniProtKB">
        <authorList>
            <consortium name="WormBaseParasite"/>
        </authorList>
    </citation>
    <scope>IDENTIFICATION</scope>
</reference>
<evidence type="ECO:0000313" key="4">
    <source>
        <dbReference type="WBParaSite" id="PEQ_0001131001-mRNA-1"/>
    </source>
</evidence>
<dbReference type="SUPFAM" id="SSF56112">
    <property type="entry name" value="Protein kinase-like (PK-like)"/>
    <property type="match status" value="1"/>
</dbReference>
<dbReference type="WBParaSite" id="PEQ_0001131001-mRNA-1">
    <property type="protein sequence ID" value="PEQ_0001131001-mRNA-1"/>
    <property type="gene ID" value="PEQ_0001131001"/>
</dbReference>
<dbReference type="AlphaFoldDB" id="A0A914RXT1"/>
<dbReference type="Proteomes" id="UP000887564">
    <property type="component" value="Unplaced"/>
</dbReference>
<dbReference type="InterPro" id="IPR051866">
    <property type="entry name" value="Intracell_Sig-Traffick_Protein"/>
</dbReference>
<evidence type="ECO:0000256" key="1">
    <source>
        <dbReference type="SAM" id="MobiDB-lite"/>
    </source>
</evidence>
<evidence type="ECO:0000259" key="2">
    <source>
        <dbReference type="SMART" id="SM00745"/>
    </source>
</evidence>
<feature type="domain" description="MIT" evidence="2">
    <location>
        <begin position="65"/>
        <end position="142"/>
    </location>
</feature>
<feature type="compositionally biased region" description="Low complexity" evidence="1">
    <location>
        <begin position="9"/>
        <end position="21"/>
    </location>
</feature>
<dbReference type="InterPro" id="IPR036181">
    <property type="entry name" value="MIT_dom_sf"/>
</dbReference>
<dbReference type="InterPro" id="IPR011009">
    <property type="entry name" value="Kinase-like_dom_sf"/>
</dbReference>
<proteinExistence type="predicted"/>
<feature type="region of interest" description="Disordered" evidence="1">
    <location>
        <begin position="38"/>
        <end position="60"/>
    </location>
</feature>
<name>A0A914RXT1_PAREQ</name>
<organism evidence="3 4">
    <name type="scientific">Parascaris equorum</name>
    <name type="common">Equine roundworm</name>
    <dbReference type="NCBI Taxonomy" id="6256"/>
    <lineage>
        <taxon>Eukaryota</taxon>
        <taxon>Metazoa</taxon>
        <taxon>Ecdysozoa</taxon>
        <taxon>Nematoda</taxon>
        <taxon>Chromadorea</taxon>
        <taxon>Rhabditida</taxon>
        <taxon>Spirurina</taxon>
        <taxon>Ascaridomorpha</taxon>
        <taxon>Ascaridoidea</taxon>
        <taxon>Ascarididae</taxon>
        <taxon>Parascaris</taxon>
    </lineage>
</organism>
<dbReference type="PANTHER" id="PTHR15508">
    <property type="entry name" value="RIBOSOMAL PROTEIN S6 KINASE"/>
    <property type="match status" value="1"/>
</dbReference>
<dbReference type="SUPFAM" id="SSF116846">
    <property type="entry name" value="MIT domain"/>
    <property type="match status" value="1"/>
</dbReference>
<accession>A0A914RXT1</accession>
<feature type="region of interest" description="Disordered" evidence="1">
    <location>
        <begin position="1"/>
        <end position="21"/>
    </location>
</feature>
<evidence type="ECO:0000313" key="3">
    <source>
        <dbReference type="Proteomes" id="UP000887564"/>
    </source>
</evidence>
<dbReference type="Gene3D" id="1.10.510.10">
    <property type="entry name" value="Transferase(Phosphotransferase) domain 1"/>
    <property type="match status" value="1"/>
</dbReference>
<keyword evidence="3" id="KW-1185">Reference proteome</keyword>
<dbReference type="InterPro" id="IPR007330">
    <property type="entry name" value="MIT_dom"/>
</dbReference>